<gene>
    <name evidence="2" type="ORF">T440DRAFT_386477</name>
</gene>
<name>A0A6A7BHM7_9PLEO</name>
<keyword evidence="3" id="KW-1185">Reference proteome</keyword>
<dbReference type="AlphaFoldDB" id="A0A6A7BHM7"/>
<organism evidence="2 3">
    <name type="scientific">Plenodomus tracheiphilus IPT5</name>
    <dbReference type="NCBI Taxonomy" id="1408161"/>
    <lineage>
        <taxon>Eukaryota</taxon>
        <taxon>Fungi</taxon>
        <taxon>Dikarya</taxon>
        <taxon>Ascomycota</taxon>
        <taxon>Pezizomycotina</taxon>
        <taxon>Dothideomycetes</taxon>
        <taxon>Pleosporomycetidae</taxon>
        <taxon>Pleosporales</taxon>
        <taxon>Pleosporineae</taxon>
        <taxon>Leptosphaeriaceae</taxon>
        <taxon>Plenodomus</taxon>
    </lineage>
</organism>
<protein>
    <recommendedName>
        <fullName evidence="4">F-box domain-containing protein</fullName>
    </recommendedName>
</protein>
<feature type="region of interest" description="Disordered" evidence="1">
    <location>
        <begin position="1"/>
        <end position="22"/>
    </location>
</feature>
<sequence>MAVPRHESHPLTGVGPLASLQPQHPTTFPNNLPVELLHMVIDSLDDLPFAWFVLRHVSPLLRAVAEDFFRRFLLRTCSLTFTGQTIRELRYNRASPSPCPQTSLTTDMLSGCLCSLRYAPSADSYALKPTFRFRPSEFTPPSSKSWVVFKLHDLPDEYNPVFPPANQAMQASPNHHVSRVFFKPGPRAEILRRRLSRELHFVHFSNELRNIRLPTLMIDVAAREVLLDWQQLVYSFYLDKFKRRSHNWHT</sequence>
<proteinExistence type="predicted"/>
<dbReference type="Proteomes" id="UP000799423">
    <property type="component" value="Unassembled WGS sequence"/>
</dbReference>
<dbReference type="EMBL" id="MU006291">
    <property type="protein sequence ID" value="KAF2854940.1"/>
    <property type="molecule type" value="Genomic_DNA"/>
</dbReference>
<dbReference type="OrthoDB" id="3794788at2759"/>
<evidence type="ECO:0000313" key="2">
    <source>
        <dbReference type="EMBL" id="KAF2854940.1"/>
    </source>
</evidence>
<accession>A0A6A7BHM7</accession>
<evidence type="ECO:0000313" key="3">
    <source>
        <dbReference type="Proteomes" id="UP000799423"/>
    </source>
</evidence>
<evidence type="ECO:0000256" key="1">
    <source>
        <dbReference type="SAM" id="MobiDB-lite"/>
    </source>
</evidence>
<reference evidence="2" key="1">
    <citation type="submission" date="2020-01" db="EMBL/GenBank/DDBJ databases">
        <authorList>
            <consortium name="DOE Joint Genome Institute"/>
            <person name="Haridas S."/>
            <person name="Albert R."/>
            <person name="Binder M."/>
            <person name="Bloem J."/>
            <person name="Labutti K."/>
            <person name="Salamov A."/>
            <person name="Andreopoulos B."/>
            <person name="Baker S.E."/>
            <person name="Barry K."/>
            <person name="Bills G."/>
            <person name="Bluhm B.H."/>
            <person name="Cannon C."/>
            <person name="Castanera R."/>
            <person name="Culley D.E."/>
            <person name="Daum C."/>
            <person name="Ezra D."/>
            <person name="Gonzalez J.B."/>
            <person name="Henrissat B."/>
            <person name="Kuo A."/>
            <person name="Liang C."/>
            <person name="Lipzen A."/>
            <person name="Lutzoni F."/>
            <person name="Magnuson J."/>
            <person name="Mondo S."/>
            <person name="Nolan M."/>
            <person name="Ohm R."/>
            <person name="Pangilinan J."/>
            <person name="Park H.-J."/>
            <person name="Ramirez L."/>
            <person name="Alfaro M."/>
            <person name="Sun H."/>
            <person name="Tritt A."/>
            <person name="Yoshinaga Y."/>
            <person name="Zwiers L.-H."/>
            <person name="Turgeon B.G."/>
            <person name="Goodwin S.B."/>
            <person name="Spatafora J.W."/>
            <person name="Crous P.W."/>
            <person name="Grigoriev I.V."/>
        </authorList>
    </citation>
    <scope>NUCLEOTIDE SEQUENCE</scope>
    <source>
        <strain evidence="2">IPT5</strain>
    </source>
</reference>
<evidence type="ECO:0008006" key="4">
    <source>
        <dbReference type="Google" id="ProtNLM"/>
    </source>
</evidence>